<keyword evidence="1" id="KW-0732">Signal</keyword>
<dbReference type="Proteomes" id="UP000306196">
    <property type="component" value="Unassembled WGS sequence"/>
</dbReference>
<feature type="chain" id="PRO_5024306003" evidence="1">
    <location>
        <begin position="19"/>
        <end position="328"/>
    </location>
</feature>
<proteinExistence type="predicted"/>
<evidence type="ECO:0000313" key="2">
    <source>
        <dbReference type="EMBL" id="TLD70044.1"/>
    </source>
</evidence>
<dbReference type="RefSeq" id="WP_138087101.1">
    <property type="nucleotide sequence ID" value="NZ_VAUV01000010.1"/>
</dbReference>
<dbReference type="EMBL" id="VAUV01000010">
    <property type="protein sequence ID" value="TLD70044.1"/>
    <property type="molecule type" value="Genomic_DNA"/>
</dbReference>
<sequence>MRWKFVASLLLLTTTVSAQIVDTDFEGAAVGVARSQAGGKPLRFTPIANDGNEHWYFRITGLTPHQPLTLTTPVTENTPTRASVSFDAGQSWELTSPGHIINGDMTYAIQPRQASLLFASQPPLTLSMVEGIMEQLAKNNRGIEINRVGPPKFEVPLLRFCEGDRVEARRIGVIIRGDRKPVASWSAIGLSQWLASASPDAVWLRQNAEVLVIPTMHPARPEVSMHAISAIKASILQEDRHHLLIELSQASPTATNIHIQSPEQNPHPYLHNLLTHSLSSVIPVQQSPIDKSTSWQIDIPWNHAAGTISTYQKIGAAIAESIALTLQR</sequence>
<protein>
    <submittedName>
        <fullName evidence="2">Uncharacterized protein</fullName>
    </submittedName>
</protein>
<feature type="signal peptide" evidence="1">
    <location>
        <begin position="1"/>
        <end position="18"/>
    </location>
</feature>
<dbReference type="OrthoDB" id="179457at2"/>
<organism evidence="2 3">
    <name type="scientific">Phragmitibacter flavus</name>
    <dbReference type="NCBI Taxonomy" id="2576071"/>
    <lineage>
        <taxon>Bacteria</taxon>
        <taxon>Pseudomonadati</taxon>
        <taxon>Verrucomicrobiota</taxon>
        <taxon>Verrucomicrobiia</taxon>
        <taxon>Verrucomicrobiales</taxon>
        <taxon>Verrucomicrobiaceae</taxon>
        <taxon>Phragmitibacter</taxon>
    </lineage>
</organism>
<dbReference type="AlphaFoldDB" id="A0A5R8KCJ5"/>
<accession>A0A5R8KCJ5</accession>
<evidence type="ECO:0000256" key="1">
    <source>
        <dbReference type="SAM" id="SignalP"/>
    </source>
</evidence>
<name>A0A5R8KCJ5_9BACT</name>
<keyword evidence="3" id="KW-1185">Reference proteome</keyword>
<gene>
    <name evidence="2" type="ORF">FEM03_15050</name>
</gene>
<evidence type="ECO:0000313" key="3">
    <source>
        <dbReference type="Proteomes" id="UP000306196"/>
    </source>
</evidence>
<comment type="caution">
    <text evidence="2">The sequence shown here is derived from an EMBL/GenBank/DDBJ whole genome shotgun (WGS) entry which is preliminary data.</text>
</comment>
<reference evidence="2 3" key="1">
    <citation type="submission" date="2019-05" db="EMBL/GenBank/DDBJ databases">
        <title>Verrucobacter flavum gen. nov., sp. nov. a new member of the family Verrucomicrobiaceae.</title>
        <authorList>
            <person name="Szuroczki S."/>
            <person name="Abbaszade G."/>
            <person name="Szabo A."/>
            <person name="Felfoldi T."/>
            <person name="Schumann P."/>
            <person name="Boka K."/>
            <person name="Keki Z."/>
            <person name="Toumi M."/>
            <person name="Toth E."/>
        </authorList>
    </citation>
    <scope>NUCLEOTIDE SEQUENCE [LARGE SCALE GENOMIC DNA]</scope>
    <source>
        <strain evidence="2 3">MG-N-17</strain>
    </source>
</reference>